<gene>
    <name evidence="1" type="ORF">CHS0354_025480</name>
</gene>
<evidence type="ECO:0000313" key="2">
    <source>
        <dbReference type="Proteomes" id="UP001195483"/>
    </source>
</evidence>
<name>A0AAE0VIR6_9BIVA</name>
<reference evidence="1" key="2">
    <citation type="journal article" date="2021" name="Genome Biol. Evol.">
        <title>Developing a high-quality reference genome for a parasitic bivalve with doubly uniparental inheritance (Bivalvia: Unionida).</title>
        <authorList>
            <person name="Smith C.H."/>
        </authorList>
    </citation>
    <scope>NUCLEOTIDE SEQUENCE</scope>
    <source>
        <strain evidence="1">CHS0354</strain>
        <tissue evidence="1">Mantle</tissue>
    </source>
</reference>
<dbReference type="Proteomes" id="UP001195483">
    <property type="component" value="Unassembled WGS sequence"/>
</dbReference>
<comment type="caution">
    <text evidence="1">The sequence shown here is derived from an EMBL/GenBank/DDBJ whole genome shotgun (WGS) entry which is preliminary data.</text>
</comment>
<evidence type="ECO:0000313" key="1">
    <source>
        <dbReference type="EMBL" id="KAK3578387.1"/>
    </source>
</evidence>
<keyword evidence="2" id="KW-1185">Reference proteome</keyword>
<sequence>MSQKTEIKYRSAKGAADRMYVPKKNFPVDNTTNYQLERRGHPDRCGPSALFLFVRACLSPWFALNDLSRQRVKLCMKYCTINVPRFQSSACSLKQKQTQQKVSSCLSLKCCYKLPHCLNE</sequence>
<organism evidence="1 2">
    <name type="scientific">Potamilus streckersoni</name>
    <dbReference type="NCBI Taxonomy" id="2493646"/>
    <lineage>
        <taxon>Eukaryota</taxon>
        <taxon>Metazoa</taxon>
        <taxon>Spiralia</taxon>
        <taxon>Lophotrochozoa</taxon>
        <taxon>Mollusca</taxon>
        <taxon>Bivalvia</taxon>
        <taxon>Autobranchia</taxon>
        <taxon>Heteroconchia</taxon>
        <taxon>Palaeoheterodonta</taxon>
        <taxon>Unionida</taxon>
        <taxon>Unionoidea</taxon>
        <taxon>Unionidae</taxon>
        <taxon>Ambleminae</taxon>
        <taxon>Lampsilini</taxon>
        <taxon>Potamilus</taxon>
    </lineage>
</organism>
<dbReference type="EMBL" id="JAEAOA010001516">
    <property type="protein sequence ID" value="KAK3578387.1"/>
    <property type="molecule type" value="Genomic_DNA"/>
</dbReference>
<reference evidence="1" key="3">
    <citation type="submission" date="2023-05" db="EMBL/GenBank/DDBJ databases">
        <authorList>
            <person name="Smith C.H."/>
        </authorList>
    </citation>
    <scope>NUCLEOTIDE SEQUENCE</scope>
    <source>
        <strain evidence="1">CHS0354</strain>
        <tissue evidence="1">Mantle</tissue>
    </source>
</reference>
<protein>
    <submittedName>
        <fullName evidence="1">Uncharacterized protein</fullName>
    </submittedName>
</protein>
<proteinExistence type="predicted"/>
<reference evidence="1" key="1">
    <citation type="journal article" date="2021" name="Genome Biol. Evol.">
        <title>A High-Quality Reference Genome for a Parasitic Bivalve with Doubly Uniparental Inheritance (Bivalvia: Unionida).</title>
        <authorList>
            <person name="Smith C.H."/>
        </authorList>
    </citation>
    <scope>NUCLEOTIDE SEQUENCE</scope>
    <source>
        <strain evidence="1">CHS0354</strain>
    </source>
</reference>
<dbReference type="AlphaFoldDB" id="A0AAE0VIR6"/>
<accession>A0AAE0VIR6</accession>